<sequence>MNNIKKLRKKIDMSQIAFAKVLGLSQGAVAHYEKGRRSPNVDMAKKILSAFNNRGVYCTFEDVFGTSIHNIFNKHPKAK</sequence>
<dbReference type="Gene3D" id="1.10.260.40">
    <property type="entry name" value="lambda repressor-like DNA-binding domains"/>
    <property type="match status" value="1"/>
</dbReference>
<dbReference type="CDD" id="cd00093">
    <property type="entry name" value="HTH_XRE"/>
    <property type="match status" value="1"/>
</dbReference>
<dbReference type="Pfam" id="PF01381">
    <property type="entry name" value="HTH_3"/>
    <property type="match status" value="1"/>
</dbReference>
<proteinExistence type="predicted"/>
<keyword evidence="1" id="KW-0238">DNA-binding</keyword>
<dbReference type="SMART" id="SM00530">
    <property type="entry name" value="HTH_XRE"/>
    <property type="match status" value="1"/>
</dbReference>
<dbReference type="EMBL" id="CP123504">
    <property type="protein sequence ID" value="WGM00044.1"/>
    <property type="molecule type" value="Genomic_DNA"/>
</dbReference>
<dbReference type="PANTHER" id="PTHR46558:SF11">
    <property type="entry name" value="HTH-TYPE TRANSCRIPTIONAL REGULATOR XRE"/>
    <property type="match status" value="1"/>
</dbReference>
<dbReference type="SUPFAM" id="SSF47413">
    <property type="entry name" value="lambda repressor-like DNA-binding domains"/>
    <property type="match status" value="1"/>
</dbReference>
<dbReference type="AlphaFoldDB" id="A0AA95GP13"/>
<protein>
    <submittedName>
        <fullName evidence="3">Helix-turn-helix transcriptional regulator</fullName>
    </submittedName>
</protein>
<accession>A0AA95GP13</accession>
<dbReference type="PANTHER" id="PTHR46558">
    <property type="entry name" value="TRACRIPTIONAL REGULATORY PROTEIN-RELATED-RELATED"/>
    <property type="match status" value="1"/>
</dbReference>
<evidence type="ECO:0000313" key="4">
    <source>
        <dbReference type="Proteomes" id="UP001177595"/>
    </source>
</evidence>
<dbReference type="PROSITE" id="PS50943">
    <property type="entry name" value="HTH_CROC1"/>
    <property type="match status" value="1"/>
</dbReference>
<name>A0AA95GP13_9GAMM</name>
<evidence type="ECO:0000259" key="2">
    <source>
        <dbReference type="PROSITE" id="PS50943"/>
    </source>
</evidence>
<dbReference type="InterPro" id="IPR001387">
    <property type="entry name" value="Cro/C1-type_HTH"/>
</dbReference>
<gene>
    <name evidence="3" type="ORF">QE210_09000</name>
</gene>
<evidence type="ECO:0000256" key="1">
    <source>
        <dbReference type="ARBA" id="ARBA00023125"/>
    </source>
</evidence>
<evidence type="ECO:0000313" key="3">
    <source>
        <dbReference type="EMBL" id="WGM00044.1"/>
    </source>
</evidence>
<feature type="domain" description="HTH cro/C1-type" evidence="2">
    <location>
        <begin position="4"/>
        <end position="58"/>
    </location>
</feature>
<dbReference type="Proteomes" id="UP001177595">
    <property type="component" value="Chromosome"/>
</dbReference>
<reference evidence="3" key="1">
    <citation type="submission" date="2023-04" db="EMBL/GenBank/DDBJ databases">
        <title>Genome dynamics across the evolutionary transition to endosymbiosis.</title>
        <authorList>
            <person name="Siozios S."/>
            <person name="Nadal-Jimenez P."/>
            <person name="Azagi T."/>
            <person name="Sprong H."/>
            <person name="Frost C.L."/>
            <person name="Parratt S.R."/>
            <person name="Taylor G."/>
            <person name="Brettell L."/>
            <person name="Lew K.C."/>
            <person name="Croft L."/>
            <person name="King K.C."/>
            <person name="Brockhurst M.A."/>
            <person name="Hypsa V."/>
            <person name="Novakova E."/>
            <person name="Darby A.C."/>
            <person name="Hurst G.D.D."/>
        </authorList>
    </citation>
    <scope>NUCLEOTIDE SEQUENCE</scope>
    <source>
        <strain evidence="3">APv</strain>
    </source>
</reference>
<dbReference type="RefSeq" id="WP_280623629.1">
    <property type="nucleotide sequence ID" value="NZ_CP123504.1"/>
</dbReference>
<dbReference type="GO" id="GO:0003677">
    <property type="term" value="F:DNA binding"/>
    <property type="evidence" value="ECO:0007669"/>
    <property type="project" value="UniProtKB-KW"/>
</dbReference>
<organism evidence="3 4">
    <name type="scientific">Arsenophonus nasoniae</name>
    <name type="common">son-killer infecting Nasonia vitripennis</name>
    <dbReference type="NCBI Taxonomy" id="638"/>
    <lineage>
        <taxon>Bacteria</taxon>
        <taxon>Pseudomonadati</taxon>
        <taxon>Pseudomonadota</taxon>
        <taxon>Gammaproteobacteria</taxon>
        <taxon>Enterobacterales</taxon>
        <taxon>Morganellaceae</taxon>
        <taxon>Arsenophonus</taxon>
    </lineage>
</organism>
<dbReference type="InterPro" id="IPR010982">
    <property type="entry name" value="Lambda_DNA-bd_dom_sf"/>
</dbReference>